<keyword evidence="3" id="KW-1185">Reference proteome</keyword>
<dbReference type="STRING" id="1244869.H261_15400"/>
<evidence type="ECO:0000313" key="2">
    <source>
        <dbReference type="EMBL" id="EME69059.1"/>
    </source>
</evidence>
<name>M3A989_9PROT</name>
<sequence>MNNKKLFRIIALCSFVVAAAISTTVEKFQGQRLPTFLFFFLAGLPVGYIASWILGALNWVAFNGSDGDGLGLVPFIGKVLSLPFLPFIWLWRFHRRRQEARRYELGRADRERTAAEERERAFWASPEGQRVRAAHLLAETEKGKAETLAQIRLAETSGLAGIARSVAQEEEERQRRQLEELKRI</sequence>
<feature type="transmembrane region" description="Helical" evidence="1">
    <location>
        <begin position="37"/>
        <end position="60"/>
    </location>
</feature>
<evidence type="ECO:0000256" key="1">
    <source>
        <dbReference type="SAM" id="Phobius"/>
    </source>
</evidence>
<gene>
    <name evidence="2" type="ORF">H261_15400</name>
</gene>
<dbReference type="AlphaFoldDB" id="M3A989"/>
<dbReference type="eggNOG" id="ENOG5033Z6C">
    <property type="taxonomic scope" value="Bacteria"/>
</dbReference>
<proteinExistence type="predicted"/>
<dbReference type="Proteomes" id="UP000011744">
    <property type="component" value="Unassembled WGS sequence"/>
</dbReference>
<accession>M3A989</accession>
<keyword evidence="1" id="KW-0472">Membrane</keyword>
<feature type="transmembrane region" description="Helical" evidence="1">
    <location>
        <begin position="72"/>
        <end position="91"/>
    </location>
</feature>
<reference evidence="2 3" key="1">
    <citation type="journal article" date="2014" name="Genome Announc.">
        <title>Draft Genome Sequence of Magnetospirillum sp. Strain SO-1, a Freshwater Magnetotactic Bacterium Isolated from the Ol'khovka River, Russia.</title>
        <authorList>
            <person name="Grouzdev D.S."/>
            <person name="Dziuba M.V."/>
            <person name="Sukhacheva M.S."/>
            <person name="Mardanov A.V."/>
            <person name="Beletskiy A.V."/>
            <person name="Kuznetsov B.B."/>
            <person name="Skryabin K.G."/>
        </authorList>
    </citation>
    <scope>NUCLEOTIDE SEQUENCE [LARGE SCALE GENOMIC DNA]</scope>
    <source>
        <strain evidence="2 3">SO-1</strain>
    </source>
</reference>
<dbReference type="RefSeq" id="WP_008619208.1">
    <property type="nucleotide sequence ID" value="NZ_AONQ01000044.1"/>
</dbReference>
<evidence type="ECO:0000313" key="3">
    <source>
        <dbReference type="Proteomes" id="UP000011744"/>
    </source>
</evidence>
<protein>
    <submittedName>
        <fullName evidence="2">Uncharacterized protein</fullName>
    </submittedName>
</protein>
<dbReference type="OrthoDB" id="9855330at2"/>
<keyword evidence="1" id="KW-0812">Transmembrane</keyword>
<keyword evidence="1" id="KW-1133">Transmembrane helix</keyword>
<organism evidence="2 3">
    <name type="scientific">Paramagnetospirillum caucaseum</name>
    <dbReference type="NCBI Taxonomy" id="1244869"/>
    <lineage>
        <taxon>Bacteria</taxon>
        <taxon>Pseudomonadati</taxon>
        <taxon>Pseudomonadota</taxon>
        <taxon>Alphaproteobacteria</taxon>
        <taxon>Rhodospirillales</taxon>
        <taxon>Magnetospirillaceae</taxon>
        <taxon>Paramagnetospirillum</taxon>
    </lineage>
</organism>
<dbReference type="EMBL" id="AONQ01000044">
    <property type="protein sequence ID" value="EME69059.1"/>
    <property type="molecule type" value="Genomic_DNA"/>
</dbReference>
<comment type="caution">
    <text evidence="2">The sequence shown here is derived from an EMBL/GenBank/DDBJ whole genome shotgun (WGS) entry which is preliminary data.</text>
</comment>